<keyword evidence="2" id="KW-1185">Reference proteome</keyword>
<evidence type="ECO:0000313" key="1">
    <source>
        <dbReference type="EMBL" id="KAJ7424546.1"/>
    </source>
</evidence>
<dbReference type="EMBL" id="WHWB01032656">
    <property type="protein sequence ID" value="KAJ7424546.1"/>
    <property type="molecule type" value="Genomic_DNA"/>
</dbReference>
<reference evidence="1" key="1">
    <citation type="submission" date="2019-10" db="EMBL/GenBank/DDBJ databases">
        <authorList>
            <person name="Soares A.E.R."/>
            <person name="Aleixo A."/>
            <person name="Schneider P."/>
            <person name="Miyaki C.Y."/>
            <person name="Schneider M.P."/>
            <person name="Mello C."/>
            <person name="Vasconcelos A.T.R."/>
        </authorList>
    </citation>
    <scope>NUCLEOTIDE SEQUENCE</scope>
    <source>
        <tissue evidence="1">Muscle</tissue>
    </source>
</reference>
<comment type="caution">
    <text evidence="1">The sequence shown here is derived from an EMBL/GenBank/DDBJ whole genome shotgun (WGS) entry which is preliminary data.</text>
</comment>
<organism evidence="1 2">
    <name type="scientific">Willisornis vidua</name>
    <name type="common">Xingu scale-backed antbird</name>
    <dbReference type="NCBI Taxonomy" id="1566151"/>
    <lineage>
        <taxon>Eukaryota</taxon>
        <taxon>Metazoa</taxon>
        <taxon>Chordata</taxon>
        <taxon>Craniata</taxon>
        <taxon>Vertebrata</taxon>
        <taxon>Euteleostomi</taxon>
        <taxon>Archelosauria</taxon>
        <taxon>Archosauria</taxon>
        <taxon>Dinosauria</taxon>
        <taxon>Saurischia</taxon>
        <taxon>Theropoda</taxon>
        <taxon>Coelurosauria</taxon>
        <taxon>Aves</taxon>
        <taxon>Neognathae</taxon>
        <taxon>Neoaves</taxon>
        <taxon>Telluraves</taxon>
        <taxon>Australaves</taxon>
        <taxon>Passeriformes</taxon>
        <taxon>Thamnophilidae</taxon>
        <taxon>Willisornis</taxon>
    </lineage>
</organism>
<dbReference type="Proteomes" id="UP001145742">
    <property type="component" value="Unassembled WGS sequence"/>
</dbReference>
<proteinExistence type="predicted"/>
<evidence type="ECO:0000313" key="2">
    <source>
        <dbReference type="Proteomes" id="UP001145742"/>
    </source>
</evidence>
<protein>
    <submittedName>
        <fullName evidence="1">Uncharacterized protein</fullName>
    </submittedName>
</protein>
<sequence length="113" mass="12267">MQSTPDSKSQGSEFESQCGPSLAVQCLPDIPSRQILDAQQGQLRYSLHRNGGGGGEATTLRDMKEYVGIPGHFEESSVPVDSYLSCHIAPSNTTLSQKLTTKKLVRPTQIYAL</sequence>
<name>A0ABQ9DL11_9PASS</name>
<gene>
    <name evidence="1" type="ORF">WISP_28231</name>
</gene>
<accession>A0ABQ9DL11</accession>